<reference evidence="1 2" key="1">
    <citation type="journal article" date="2018" name="IMA Fungus">
        <title>IMA Genome-F 9: Draft genome sequence of Annulohypoxylon stygium, Aspergillus mulundensis, Berkeleyomyces basicola (syn. Thielaviopsis basicola), Ceratocystis smalleyi, two Cercospora beticola strains, Coleophoma cylindrospora, Fusarium fracticaudum, Phialophora cf. hyalina, and Morchella septimelata.</title>
        <authorList>
            <person name="Wingfield B.D."/>
            <person name="Bills G.F."/>
            <person name="Dong Y."/>
            <person name="Huang W."/>
            <person name="Nel W.J."/>
            <person name="Swalarsk-Parry B.S."/>
            <person name="Vaghefi N."/>
            <person name="Wilken P.M."/>
            <person name="An Z."/>
            <person name="de Beer Z.W."/>
            <person name="De Vos L."/>
            <person name="Chen L."/>
            <person name="Duong T.A."/>
            <person name="Gao Y."/>
            <person name="Hammerbacher A."/>
            <person name="Kikkert J.R."/>
            <person name="Li Y."/>
            <person name="Li H."/>
            <person name="Li K."/>
            <person name="Li Q."/>
            <person name="Liu X."/>
            <person name="Ma X."/>
            <person name="Naidoo K."/>
            <person name="Pethybridge S.J."/>
            <person name="Sun J."/>
            <person name="Steenkamp E.T."/>
            <person name="van der Nest M.A."/>
            <person name="van Wyk S."/>
            <person name="Wingfield M.J."/>
            <person name="Xiong C."/>
            <person name="Yue Q."/>
            <person name="Zhang X."/>
        </authorList>
    </citation>
    <scope>NUCLEOTIDE SEQUENCE [LARGE SCALE GENOMIC DNA]</scope>
    <source>
        <strain evidence="1 2">BP 5553</strain>
    </source>
</reference>
<proteinExistence type="predicted"/>
<dbReference type="RefSeq" id="XP_031874392.1">
    <property type="nucleotide sequence ID" value="XM_032010338.1"/>
</dbReference>
<protein>
    <submittedName>
        <fullName evidence="1">Uncharacterized protein</fullName>
    </submittedName>
</protein>
<dbReference type="AlphaFoldDB" id="A0A370U1T3"/>
<evidence type="ECO:0000313" key="1">
    <source>
        <dbReference type="EMBL" id="RDL41736.1"/>
    </source>
</evidence>
<dbReference type="GeneID" id="43594564"/>
<comment type="caution">
    <text evidence="1">The sequence shown here is derived from an EMBL/GenBank/DDBJ whole genome shotgun (WGS) entry which is preliminary data.</text>
</comment>
<name>A0A370U1T3_9HELO</name>
<dbReference type="Proteomes" id="UP000254866">
    <property type="component" value="Unassembled WGS sequence"/>
</dbReference>
<accession>A0A370U1T3</accession>
<dbReference type="EMBL" id="NPIC01000001">
    <property type="protein sequence ID" value="RDL41736.1"/>
    <property type="molecule type" value="Genomic_DNA"/>
</dbReference>
<evidence type="ECO:0000313" key="2">
    <source>
        <dbReference type="Proteomes" id="UP000254866"/>
    </source>
</evidence>
<sequence length="197" mass="21616">MSFELVSILNFVPTFEQSPTTSQQLSPDLADMEGGMEDKSEARVARSNVEMVPPGQVRSISKIQRAIAVAIVLGISYQSIPFTPFFQLYPAKISELLDYLLHAHVFIGTLSLLEHVVSGVQSPRSLEVFNYVAGGTLLATIPMTESWGKQASIWAVFSGCWGLGWWIMTPGKRWEAGKGVCLVLAMHWLSKVLTTAA</sequence>
<keyword evidence="2" id="KW-1185">Reference proteome</keyword>
<organism evidence="1 2">
    <name type="scientific">Venustampulla echinocandica</name>
    <dbReference type="NCBI Taxonomy" id="2656787"/>
    <lineage>
        <taxon>Eukaryota</taxon>
        <taxon>Fungi</taxon>
        <taxon>Dikarya</taxon>
        <taxon>Ascomycota</taxon>
        <taxon>Pezizomycotina</taxon>
        <taxon>Leotiomycetes</taxon>
        <taxon>Helotiales</taxon>
        <taxon>Pleuroascaceae</taxon>
        <taxon>Venustampulla</taxon>
    </lineage>
</organism>
<gene>
    <name evidence="1" type="ORF">BP5553_01715</name>
</gene>